<dbReference type="InterPro" id="IPR052220">
    <property type="entry name" value="METTL25"/>
</dbReference>
<dbReference type="GO" id="GO:0008168">
    <property type="term" value="F:methyltransferase activity"/>
    <property type="evidence" value="ECO:0007669"/>
    <property type="project" value="UniProtKB-KW"/>
</dbReference>
<name>A0A1X2J326_9FUNG</name>
<accession>A0A1X2J326</accession>
<dbReference type="Proteomes" id="UP000193560">
    <property type="component" value="Unassembled WGS sequence"/>
</dbReference>
<keyword evidence="2" id="KW-0808">Transferase</keyword>
<evidence type="ECO:0000313" key="3">
    <source>
        <dbReference type="Proteomes" id="UP000193560"/>
    </source>
</evidence>
<dbReference type="GO" id="GO:0032259">
    <property type="term" value="P:methylation"/>
    <property type="evidence" value="ECO:0007669"/>
    <property type="project" value="UniProtKB-KW"/>
</dbReference>
<feature type="domain" description="Methyltransferase" evidence="1">
    <location>
        <begin position="137"/>
        <end position="293"/>
    </location>
</feature>
<dbReference type="EMBL" id="MCGE01000001">
    <property type="protein sequence ID" value="ORZ26233.1"/>
    <property type="molecule type" value="Genomic_DNA"/>
</dbReference>
<gene>
    <name evidence="2" type="ORF">BCR42DRAFT_401845</name>
</gene>
<sequence>MPMTFSSTACPLPSAYNDINTYTDALCDFIEQYRFLTNIHVVDFLTNDQWDLIDPAWRQALLPDDCGIDDNGWWDSMIHLSTAADTTKEFSMNPEWPLSLKNFIETTRSLSLSRRSGLGDRFARSIDKHIKPGMTAKKIHEVERMAPLINEVARREDIGHVVDLGAGQGYLSRTVAFQYDLEVVAVDGSEVQTCGAKRFDDIAVKGFRDKQHMIHHVTDLFTSDNAADILASVQIRHGDQENNSDAATTQSLPWLICGLHACGDLSSMMLRLFTQRSEIRALVNVGCCYHFLSHHNGNSPGFPMSSNLSNFQLGSTACMLACQAPTRWLDQKESTIKSYEHHFFRCLLQRIMIQKGVITAAEKAPVIGRLNKKRDFDSFPIYVKAALTRLGYPLDIIPTEEAEAYYDQYKLGYQVDKRIAVLWTIRALLGPVIEALILIDRYLYLDENIPPSTSKSVRLLPLFDDIVSPRNMVLVATK</sequence>
<keyword evidence="3" id="KW-1185">Reference proteome</keyword>
<dbReference type="STRING" id="90262.A0A1X2J326"/>
<dbReference type="Pfam" id="PF13679">
    <property type="entry name" value="Methyltransf_32"/>
    <property type="match status" value="1"/>
</dbReference>
<dbReference type="OrthoDB" id="10258156at2759"/>
<dbReference type="InterPro" id="IPR025714">
    <property type="entry name" value="Methyltranfer_dom"/>
</dbReference>
<comment type="caution">
    <text evidence="2">The sequence shown here is derived from an EMBL/GenBank/DDBJ whole genome shotgun (WGS) entry which is preliminary data.</text>
</comment>
<dbReference type="PANTHER" id="PTHR12496:SF0">
    <property type="entry name" value="METHYLTRANSFERASE DOMAIN-CONTAINING PROTEIN"/>
    <property type="match status" value="1"/>
</dbReference>
<proteinExistence type="predicted"/>
<organism evidence="2 3">
    <name type="scientific">Absidia repens</name>
    <dbReference type="NCBI Taxonomy" id="90262"/>
    <lineage>
        <taxon>Eukaryota</taxon>
        <taxon>Fungi</taxon>
        <taxon>Fungi incertae sedis</taxon>
        <taxon>Mucoromycota</taxon>
        <taxon>Mucoromycotina</taxon>
        <taxon>Mucoromycetes</taxon>
        <taxon>Mucorales</taxon>
        <taxon>Cunninghamellaceae</taxon>
        <taxon>Absidia</taxon>
    </lineage>
</organism>
<dbReference type="PANTHER" id="PTHR12496">
    <property type="entry name" value="CGI-41 METHYLTRANSFERASE"/>
    <property type="match status" value="1"/>
</dbReference>
<evidence type="ECO:0000259" key="1">
    <source>
        <dbReference type="Pfam" id="PF13679"/>
    </source>
</evidence>
<keyword evidence="2" id="KW-0489">Methyltransferase</keyword>
<dbReference type="SUPFAM" id="SSF53335">
    <property type="entry name" value="S-adenosyl-L-methionine-dependent methyltransferases"/>
    <property type="match status" value="1"/>
</dbReference>
<reference evidence="2 3" key="1">
    <citation type="submission" date="2016-07" db="EMBL/GenBank/DDBJ databases">
        <title>Pervasive Adenine N6-methylation of Active Genes in Fungi.</title>
        <authorList>
            <consortium name="DOE Joint Genome Institute"/>
            <person name="Mondo S.J."/>
            <person name="Dannebaum R.O."/>
            <person name="Kuo R.C."/>
            <person name="Labutti K."/>
            <person name="Haridas S."/>
            <person name="Kuo A."/>
            <person name="Salamov A."/>
            <person name="Ahrendt S.R."/>
            <person name="Lipzen A."/>
            <person name="Sullivan W."/>
            <person name="Andreopoulos W.B."/>
            <person name="Clum A."/>
            <person name="Lindquist E."/>
            <person name="Daum C."/>
            <person name="Ramamoorthy G.K."/>
            <person name="Gryganskyi A."/>
            <person name="Culley D."/>
            <person name="Magnuson J.K."/>
            <person name="James T.Y."/>
            <person name="O'Malley M.A."/>
            <person name="Stajich J.E."/>
            <person name="Spatafora J.W."/>
            <person name="Visel A."/>
            <person name="Grigoriev I.V."/>
        </authorList>
    </citation>
    <scope>NUCLEOTIDE SEQUENCE [LARGE SCALE GENOMIC DNA]</scope>
    <source>
        <strain evidence="2 3">NRRL 1336</strain>
    </source>
</reference>
<dbReference type="Gene3D" id="3.40.50.150">
    <property type="entry name" value="Vaccinia Virus protein VP39"/>
    <property type="match status" value="1"/>
</dbReference>
<protein>
    <submittedName>
        <fullName evidence="2">Methyltransferase domain-domain-containing protein</fullName>
    </submittedName>
</protein>
<dbReference type="InterPro" id="IPR029063">
    <property type="entry name" value="SAM-dependent_MTases_sf"/>
</dbReference>
<evidence type="ECO:0000313" key="2">
    <source>
        <dbReference type="EMBL" id="ORZ26233.1"/>
    </source>
</evidence>
<dbReference type="AlphaFoldDB" id="A0A1X2J326"/>